<keyword evidence="6" id="KW-1185">Reference proteome</keyword>
<organism evidence="5 6">
    <name type="scientific">Canna indica</name>
    <name type="common">Indian-shot</name>
    <dbReference type="NCBI Taxonomy" id="4628"/>
    <lineage>
        <taxon>Eukaryota</taxon>
        <taxon>Viridiplantae</taxon>
        <taxon>Streptophyta</taxon>
        <taxon>Embryophyta</taxon>
        <taxon>Tracheophyta</taxon>
        <taxon>Spermatophyta</taxon>
        <taxon>Magnoliopsida</taxon>
        <taxon>Liliopsida</taxon>
        <taxon>Zingiberales</taxon>
        <taxon>Cannaceae</taxon>
        <taxon>Canna</taxon>
    </lineage>
</organism>
<evidence type="ECO:0000259" key="4">
    <source>
        <dbReference type="PROSITE" id="PS50897"/>
    </source>
</evidence>
<evidence type="ECO:0000256" key="1">
    <source>
        <dbReference type="ARBA" id="ARBA00022574"/>
    </source>
</evidence>
<gene>
    <name evidence="5" type="ORF">Cni_G29293</name>
</gene>
<dbReference type="PANTHER" id="PTHR44083:SF30">
    <property type="entry name" value="TOPLESS-LIKE PROTEIN"/>
    <property type="match status" value="1"/>
</dbReference>
<dbReference type="PANTHER" id="PTHR44083">
    <property type="entry name" value="TOPLESS-RELATED PROTEIN 1-RELATED"/>
    <property type="match status" value="1"/>
</dbReference>
<feature type="domain" description="CTLH" evidence="4">
    <location>
        <begin position="64"/>
        <end position="121"/>
    </location>
</feature>
<dbReference type="InterPro" id="IPR054080">
    <property type="entry name" value="TPR1-like_2nd"/>
</dbReference>
<evidence type="ECO:0000313" key="6">
    <source>
        <dbReference type="Proteomes" id="UP001327560"/>
    </source>
</evidence>
<dbReference type="Pfam" id="PF21889">
    <property type="entry name" value="TPR1-like_2nd"/>
    <property type="match status" value="1"/>
</dbReference>
<dbReference type="InterPro" id="IPR006595">
    <property type="entry name" value="CTLH_C"/>
</dbReference>
<dbReference type="EMBL" id="CP136898">
    <property type="protein sequence ID" value="WOL20488.1"/>
    <property type="molecule type" value="Genomic_DNA"/>
</dbReference>
<dbReference type="AlphaFoldDB" id="A0AAQ3QTE9"/>
<dbReference type="SMART" id="SM00668">
    <property type="entry name" value="CTLH"/>
    <property type="match status" value="1"/>
</dbReference>
<evidence type="ECO:0000256" key="2">
    <source>
        <dbReference type="ARBA" id="ARBA00022737"/>
    </source>
</evidence>
<feature type="transmembrane region" description="Helical" evidence="3">
    <location>
        <begin position="26"/>
        <end position="48"/>
    </location>
</feature>
<keyword evidence="1" id="KW-0853">WD repeat</keyword>
<dbReference type="Proteomes" id="UP001327560">
    <property type="component" value="Chromosome 9"/>
</dbReference>
<keyword evidence="2" id="KW-0677">Repeat</keyword>
<keyword evidence="3" id="KW-0812">Transmembrane</keyword>
<evidence type="ECO:0000256" key="3">
    <source>
        <dbReference type="SAM" id="Phobius"/>
    </source>
</evidence>
<dbReference type="PROSITE" id="PS50897">
    <property type="entry name" value="CTLH"/>
    <property type="match status" value="1"/>
</dbReference>
<proteinExistence type="predicted"/>
<name>A0AAQ3QTE9_9LILI</name>
<protein>
    <recommendedName>
        <fullName evidence="4">CTLH domain-containing protein</fullName>
    </recommendedName>
</protein>
<reference evidence="5 6" key="1">
    <citation type="submission" date="2023-10" db="EMBL/GenBank/DDBJ databases">
        <title>Chromosome-scale genome assembly provides insights into flower coloration mechanisms of Canna indica.</title>
        <authorList>
            <person name="Li C."/>
        </authorList>
    </citation>
    <scope>NUCLEOTIDE SEQUENCE [LARGE SCALE GENOMIC DNA]</scope>
    <source>
        <tissue evidence="5">Flower</tissue>
    </source>
</reference>
<accession>A0AAQ3QTE9</accession>
<sequence length="207" mass="24495">MILSSSSSSFWTMRSLRRQSTSKPIALIYLSLNFFYVPVVVGCLILWLCVGSGKLRLEEESDLYFNTRYFEELILEGKLDDAEKYLSEFTKMDDNRHSKKIIFEIRKQKFLEALDRNEKTKALDILLNELKVFARGNPELFKEMVAFLTLENFREHEQLSKYEDTNRARQMMLVELKNLIDANPLLREKLQFPNVMAFRLPHLVNQR</sequence>
<evidence type="ECO:0000313" key="5">
    <source>
        <dbReference type="EMBL" id="WOL20488.1"/>
    </source>
</evidence>
<dbReference type="InterPro" id="IPR027728">
    <property type="entry name" value="Topless_fam"/>
</dbReference>
<keyword evidence="3" id="KW-1133">Transmembrane helix</keyword>
<dbReference type="GO" id="GO:0006355">
    <property type="term" value="P:regulation of DNA-templated transcription"/>
    <property type="evidence" value="ECO:0007669"/>
    <property type="project" value="InterPro"/>
</dbReference>
<keyword evidence="3" id="KW-0472">Membrane</keyword>